<evidence type="ECO:0000256" key="2">
    <source>
        <dbReference type="RuleBase" id="RU363072"/>
    </source>
</evidence>
<feature type="signal peptide" evidence="2">
    <location>
        <begin position="1"/>
        <end position="26"/>
    </location>
</feature>
<dbReference type="InterPro" id="IPR038673">
    <property type="entry name" value="OprB_sf"/>
</dbReference>
<dbReference type="RefSeq" id="WP_248342672.1">
    <property type="nucleotide sequence ID" value="NZ_AP025592.1"/>
</dbReference>
<protein>
    <recommendedName>
        <fullName evidence="6">Porin</fullName>
    </recommendedName>
</protein>
<feature type="compositionally biased region" description="Low complexity" evidence="3">
    <location>
        <begin position="35"/>
        <end position="50"/>
    </location>
</feature>
<comment type="similarity">
    <text evidence="1 2">Belongs to the OprB family.</text>
</comment>
<evidence type="ECO:0000256" key="3">
    <source>
        <dbReference type="SAM" id="MobiDB-lite"/>
    </source>
</evidence>
<dbReference type="Proteomes" id="UP001162734">
    <property type="component" value="Chromosome"/>
</dbReference>
<sequence>MPTRPPRLLGAALLLASLLAPLAALAEPSPVGERPALGQGAPAPAAGEPSPWTASFQSTYVLQRKAGFQAAYTGPNSLVTAPETGYTLTATLFLGVRPWPGAELFVNPEVIQSQDLSHLAGLGGLSNGENQKSGGPLPTLYRARAFLRQSFALGGAESRVDAGPNQVAGTVASRRLVLTAGNFAVADVFDQNALAHDPRTQFLNWSLMGYGASDYAADVRGYTVGLALEWYWDAWAVRAGRFAQPEESNGLPLDLDLWRHYGDVLEVEHAHELFGQPGKVRVTGFHNRARMGAFRDALAYAAAHGGPPSVADVRREQSKYALGIGLEQGLLEDVAAFARYSLNDGRTETYAFAEIERSFTAGVVVKGRPWRREGDTLGVAVAVNGLSDDHRDYLAAGGTGFLIGDGRLNARTEQIVEAYYSLRAFPGLWFTADAQHIANPAYNADRGPVNIVGCRVHVEY</sequence>
<accession>A0ABM7XED7</accession>
<evidence type="ECO:0000313" key="5">
    <source>
        <dbReference type="Proteomes" id="UP001162734"/>
    </source>
</evidence>
<feature type="chain" id="PRO_5044971946" description="Porin" evidence="2">
    <location>
        <begin position="27"/>
        <end position="460"/>
    </location>
</feature>
<keyword evidence="2" id="KW-0732">Signal</keyword>
<dbReference type="EMBL" id="AP025592">
    <property type="protein sequence ID" value="BDG10264.1"/>
    <property type="molecule type" value="Genomic_DNA"/>
</dbReference>
<reference evidence="5" key="1">
    <citation type="journal article" date="2022" name="Int. J. Syst. Evol. Microbiol.">
        <title>Anaeromyxobacter oryzae sp. nov., Anaeromyxobacter diazotrophicus sp. nov. and Anaeromyxobacter paludicola sp. nov., isolated from paddy soils.</title>
        <authorList>
            <person name="Itoh H."/>
            <person name="Xu Z."/>
            <person name="Mise K."/>
            <person name="Masuda Y."/>
            <person name="Ushijima N."/>
            <person name="Hayakawa C."/>
            <person name="Shiratori Y."/>
            <person name="Senoo K."/>
        </authorList>
    </citation>
    <scope>NUCLEOTIDE SEQUENCE [LARGE SCALE GENOMIC DNA]</scope>
    <source>
        <strain evidence="5">Red630</strain>
    </source>
</reference>
<dbReference type="InterPro" id="IPR007049">
    <property type="entry name" value="Carb-sel_porin_OprB"/>
</dbReference>
<name>A0ABM7XED7_9BACT</name>
<keyword evidence="5" id="KW-1185">Reference proteome</keyword>
<feature type="region of interest" description="Disordered" evidence="3">
    <location>
        <begin position="30"/>
        <end position="50"/>
    </location>
</feature>
<gene>
    <name evidence="4" type="ORF">AMPC_33770</name>
</gene>
<evidence type="ECO:0008006" key="6">
    <source>
        <dbReference type="Google" id="ProtNLM"/>
    </source>
</evidence>
<dbReference type="Pfam" id="PF04966">
    <property type="entry name" value="OprB"/>
    <property type="match status" value="1"/>
</dbReference>
<dbReference type="Gene3D" id="2.40.160.180">
    <property type="entry name" value="Carbohydrate-selective porin OprB"/>
    <property type="match status" value="1"/>
</dbReference>
<evidence type="ECO:0000256" key="1">
    <source>
        <dbReference type="ARBA" id="ARBA00008769"/>
    </source>
</evidence>
<evidence type="ECO:0000313" key="4">
    <source>
        <dbReference type="EMBL" id="BDG10264.1"/>
    </source>
</evidence>
<proteinExistence type="inferred from homology"/>
<organism evidence="4 5">
    <name type="scientific">Anaeromyxobacter paludicola</name>
    <dbReference type="NCBI Taxonomy" id="2918171"/>
    <lineage>
        <taxon>Bacteria</taxon>
        <taxon>Pseudomonadati</taxon>
        <taxon>Myxococcota</taxon>
        <taxon>Myxococcia</taxon>
        <taxon>Myxococcales</taxon>
        <taxon>Cystobacterineae</taxon>
        <taxon>Anaeromyxobacteraceae</taxon>
        <taxon>Anaeromyxobacter</taxon>
    </lineage>
</organism>